<reference evidence="1 2" key="1">
    <citation type="submission" date="2016-05" db="EMBL/GenBank/DDBJ databases">
        <title>Single-cell genome of chain-forming Candidatus Thiomargarita nelsonii and comparison to other large sulfur-oxidizing bacteria.</title>
        <authorList>
            <person name="Winkel M."/>
            <person name="Salman V."/>
            <person name="Woyke T."/>
            <person name="Schulz-Vogt H."/>
            <person name="Richter M."/>
            <person name="Flood B."/>
            <person name="Bailey J."/>
            <person name="Amann R."/>
            <person name="Mussmann M."/>
        </authorList>
    </citation>
    <scope>NUCLEOTIDE SEQUENCE [LARGE SCALE GENOMIC DNA]</scope>
    <source>
        <strain evidence="1 2">THI036</strain>
    </source>
</reference>
<comment type="caution">
    <text evidence="1">The sequence shown here is derived from an EMBL/GenBank/DDBJ whole genome shotgun (WGS) entry which is preliminary data.</text>
</comment>
<gene>
    <name evidence="1" type="ORF">THIOM_005489</name>
</gene>
<sequence>MYLSELRKAQVSASNNNGKCIIAASHDGVSTGFDWEYFSRLHVGATAWFLFAEMGYNPYWNSFNSDNGLVQVEAMGLKSPYAVGDTVQIDLVEITPPRSERVDLWEAIELSTGEFLFKTPSPPMSFSLTQQAVKTSIENTETTHRLLYFVVPEGISGHYTLYTAYVQQGENPVKNSSSIRSNLVILPITLENR</sequence>
<dbReference type="Proteomes" id="UP000076962">
    <property type="component" value="Unassembled WGS sequence"/>
</dbReference>
<accession>A0A176RT20</accession>
<organism evidence="1 2">
    <name type="scientific">Candidatus Thiomargarita nelsonii</name>
    <dbReference type="NCBI Taxonomy" id="1003181"/>
    <lineage>
        <taxon>Bacteria</taxon>
        <taxon>Pseudomonadati</taxon>
        <taxon>Pseudomonadota</taxon>
        <taxon>Gammaproteobacteria</taxon>
        <taxon>Thiotrichales</taxon>
        <taxon>Thiotrichaceae</taxon>
        <taxon>Thiomargarita</taxon>
    </lineage>
</organism>
<proteinExistence type="predicted"/>
<evidence type="ECO:0000313" key="1">
    <source>
        <dbReference type="EMBL" id="OAD18901.1"/>
    </source>
</evidence>
<dbReference type="EMBL" id="LUTY01003035">
    <property type="protein sequence ID" value="OAD18901.1"/>
    <property type="molecule type" value="Genomic_DNA"/>
</dbReference>
<dbReference type="AlphaFoldDB" id="A0A176RT20"/>
<evidence type="ECO:0000313" key="2">
    <source>
        <dbReference type="Proteomes" id="UP000076962"/>
    </source>
</evidence>
<keyword evidence="2" id="KW-1185">Reference proteome</keyword>
<name>A0A176RT20_9GAMM</name>
<protein>
    <submittedName>
        <fullName evidence="1">Uncharacterized protein</fullName>
    </submittedName>
</protein>